<proteinExistence type="predicted"/>
<reference evidence="4" key="1">
    <citation type="submission" date="2016-10" db="EMBL/GenBank/DDBJ databases">
        <authorList>
            <person name="Varghese N."/>
            <person name="Submissions S."/>
        </authorList>
    </citation>
    <scope>NUCLEOTIDE SEQUENCE [LARGE SCALE GENOMIC DNA]</scope>
    <source>
        <strain evidence="4">DSM 22361</strain>
    </source>
</reference>
<name>A0A1H5UHW1_9SPHI</name>
<gene>
    <name evidence="3" type="ORF">SAMN05421877_102304</name>
</gene>
<dbReference type="InterPro" id="IPR008969">
    <property type="entry name" value="CarboxyPept-like_regulatory"/>
</dbReference>
<evidence type="ECO:0000313" key="4">
    <source>
        <dbReference type="Proteomes" id="UP000236731"/>
    </source>
</evidence>
<accession>A0A1H5UHW1</accession>
<dbReference type="Pfam" id="PF14905">
    <property type="entry name" value="OMP_b-brl_3"/>
    <property type="match status" value="1"/>
</dbReference>
<feature type="domain" description="Outer membrane protein beta-barrel" evidence="2">
    <location>
        <begin position="441"/>
        <end position="900"/>
    </location>
</feature>
<sequence>MRSQILIVLIHVLSLFSIASAFAQTPSRTVEGLVVDSTGLGLKGVSVRLVSSLDSMTTSTNKDGFYTFNNVQGKNLHITYSMLGFQIVSRSVSANPFINQQFIPQVTMQTQTTLIPEVRVVRVIPIIERGDTIQFNLKGFDIPPNSLLEAALRQLPGFQVLRDGTTFYNGEPIKGVKVDGKLFFGGDLLTATQNLPSNFVRQIEVINDYGELAAAKGIKDTKPEKIINIVLEDDKKQIIFGNATAGAGTLDRYIASLGINRYDNGRQLSIIGSMNNTNTNLFSFGSPDGSNSRSADLTDVGDFSDQADGLNRVSNFNLSFVDTIGSRMSISGVYNYQNKQNKTEGSSLMTSSYSDYKINKRENFFSKTDDNIHRLQLNFKAKFKNNDELSIRPELGYSYGVNRIFKESALSNRKIRDVGHRQDTTNSSTPTATLEMIYSKHFEKKGRRLVGLFKYNYQSTTKDDFILENFISYDSTTTEPTIRRFQQRQYVDSKNDMSGINASISYVEPFFENSLLEVKHDMEINRIEARRLVYDPLSLDGGLVDSLGLDYAYEFKSFKTGLNYQYEPNKRFRVNMDFTVQPVMLQGRVQGDTTLYDYDNVNLVPSTTIRYKFKNDYEVLFSYLGMTIQPNFLHISPVRNTTNSRNIIVGNPSLKAEFSNKFAASLSKFIPNRMQYFQTDLSYTFISNKIVGSKFSLANETIQQTTFENTDGYYELKWGYQFDSPIFNDDFSLNILGNLDYYNNLSFVNHEQSTTKQLLYNQNLQLRYNWSEYFESVFNTNYFLNRAVYDLPYKNEIAAHSFLLSLAGRGYINDQWMLGAEMSQKFYDGYVRELSDVNPTIINTYVQYSFLKNRLATVRLQCNDLMDQNKNVGVLTEYVGNDVFESRNNRLGRYFMLSLNLRLQSFPKKQR</sequence>
<dbReference type="SUPFAM" id="SSF56935">
    <property type="entry name" value="Porins"/>
    <property type="match status" value="1"/>
</dbReference>
<dbReference type="InterPro" id="IPR041700">
    <property type="entry name" value="OMP_b-brl_3"/>
</dbReference>
<keyword evidence="1" id="KW-0732">Signal</keyword>
<keyword evidence="3" id="KW-0645">Protease</keyword>
<keyword evidence="3" id="KW-0121">Carboxypeptidase</keyword>
<dbReference type="Proteomes" id="UP000236731">
    <property type="component" value="Unassembled WGS sequence"/>
</dbReference>
<evidence type="ECO:0000259" key="2">
    <source>
        <dbReference type="Pfam" id="PF14905"/>
    </source>
</evidence>
<organism evidence="3 4">
    <name type="scientific">Sphingobacterium lactis</name>
    <dbReference type="NCBI Taxonomy" id="797291"/>
    <lineage>
        <taxon>Bacteria</taxon>
        <taxon>Pseudomonadati</taxon>
        <taxon>Bacteroidota</taxon>
        <taxon>Sphingobacteriia</taxon>
        <taxon>Sphingobacteriales</taxon>
        <taxon>Sphingobacteriaceae</taxon>
        <taxon>Sphingobacterium</taxon>
    </lineage>
</organism>
<evidence type="ECO:0000256" key="1">
    <source>
        <dbReference type="SAM" id="SignalP"/>
    </source>
</evidence>
<dbReference type="SUPFAM" id="SSF49464">
    <property type="entry name" value="Carboxypeptidase regulatory domain-like"/>
    <property type="match status" value="1"/>
</dbReference>
<dbReference type="GO" id="GO:0004180">
    <property type="term" value="F:carboxypeptidase activity"/>
    <property type="evidence" value="ECO:0007669"/>
    <property type="project" value="UniProtKB-KW"/>
</dbReference>
<feature type="chain" id="PRO_5009286178" evidence="1">
    <location>
        <begin position="24"/>
        <end position="911"/>
    </location>
</feature>
<keyword evidence="3" id="KW-0378">Hydrolase</keyword>
<dbReference type="EMBL" id="FNUT01000002">
    <property type="protein sequence ID" value="SEF74620.1"/>
    <property type="molecule type" value="Genomic_DNA"/>
</dbReference>
<protein>
    <submittedName>
        <fullName evidence="3">Carboxypeptidase regulatory-like domain-containing protein</fullName>
    </submittedName>
</protein>
<feature type="signal peptide" evidence="1">
    <location>
        <begin position="1"/>
        <end position="23"/>
    </location>
</feature>
<dbReference type="RefSeq" id="WP_103905315.1">
    <property type="nucleotide sequence ID" value="NZ_CP049246.1"/>
</dbReference>
<dbReference type="Gene3D" id="2.60.40.1120">
    <property type="entry name" value="Carboxypeptidase-like, regulatory domain"/>
    <property type="match status" value="1"/>
</dbReference>
<keyword evidence="4" id="KW-1185">Reference proteome</keyword>
<evidence type="ECO:0000313" key="3">
    <source>
        <dbReference type="EMBL" id="SEF74620.1"/>
    </source>
</evidence>
<dbReference type="AlphaFoldDB" id="A0A1H5UHW1"/>
<dbReference type="Pfam" id="PF13620">
    <property type="entry name" value="CarboxypepD_reg"/>
    <property type="match status" value="1"/>
</dbReference>